<dbReference type="OrthoDB" id="2679563at2"/>
<proteinExistence type="predicted"/>
<feature type="domain" description="YtkA-like" evidence="3">
    <location>
        <begin position="159"/>
        <end position="236"/>
    </location>
</feature>
<keyword evidence="2" id="KW-0732">Signal</keyword>
<dbReference type="RefSeq" id="WP_101642867.1">
    <property type="nucleotide sequence ID" value="NZ_PGUY01000040.1"/>
</dbReference>
<evidence type="ECO:0000313" key="4">
    <source>
        <dbReference type="EMBL" id="PLT29433.1"/>
    </source>
</evidence>
<feature type="compositionally biased region" description="Basic and acidic residues" evidence="1">
    <location>
        <begin position="139"/>
        <end position="158"/>
    </location>
</feature>
<feature type="chain" id="PRO_5039169027" description="YtkA-like domain-containing protein" evidence="2">
    <location>
        <begin position="18"/>
        <end position="253"/>
    </location>
</feature>
<dbReference type="EMBL" id="PGUY01000040">
    <property type="protein sequence ID" value="PLT29433.1"/>
    <property type="molecule type" value="Genomic_DNA"/>
</dbReference>
<dbReference type="Proteomes" id="UP000234748">
    <property type="component" value="Unassembled WGS sequence"/>
</dbReference>
<dbReference type="AlphaFoldDB" id="A0A2N5M585"/>
<feature type="region of interest" description="Disordered" evidence="1">
    <location>
        <begin position="122"/>
        <end position="160"/>
    </location>
</feature>
<gene>
    <name evidence="4" type="ORF">CUU66_13090</name>
</gene>
<feature type="domain" description="YtkA-like" evidence="3">
    <location>
        <begin position="36"/>
        <end position="115"/>
    </location>
</feature>
<feature type="signal peptide" evidence="2">
    <location>
        <begin position="1"/>
        <end position="17"/>
    </location>
</feature>
<keyword evidence="5" id="KW-1185">Reference proteome</keyword>
<organism evidence="4 5">
    <name type="scientific">Peribacillus deserti</name>
    <dbReference type="NCBI Taxonomy" id="673318"/>
    <lineage>
        <taxon>Bacteria</taxon>
        <taxon>Bacillati</taxon>
        <taxon>Bacillota</taxon>
        <taxon>Bacilli</taxon>
        <taxon>Bacillales</taxon>
        <taxon>Bacillaceae</taxon>
        <taxon>Peribacillus</taxon>
    </lineage>
</organism>
<reference evidence="4 5" key="1">
    <citation type="submission" date="2017-11" db="EMBL/GenBank/DDBJ databases">
        <title>Comparitive Functional Genomics of Dry Heat Resistant strains isolated from the Viking Spacecraft.</title>
        <authorList>
            <person name="Seuylemezian A."/>
            <person name="Cooper K."/>
            <person name="Vaishampayan P."/>
        </authorList>
    </citation>
    <scope>NUCLEOTIDE SEQUENCE [LARGE SCALE GENOMIC DNA]</scope>
    <source>
        <strain evidence="4 5">V1-29</strain>
    </source>
</reference>
<name>A0A2N5M585_9BACI</name>
<comment type="caution">
    <text evidence="4">The sequence shown here is derived from an EMBL/GenBank/DDBJ whole genome shotgun (WGS) entry which is preliminary data.</text>
</comment>
<dbReference type="PROSITE" id="PS51257">
    <property type="entry name" value="PROKAR_LIPOPROTEIN"/>
    <property type="match status" value="1"/>
</dbReference>
<evidence type="ECO:0000256" key="2">
    <source>
        <dbReference type="SAM" id="SignalP"/>
    </source>
</evidence>
<sequence>MKKQTLILLICLFTVLAGCGKDKTKNTDEKEAKTPEMLNVDLDVPAAAAVDEEIEFSAKITQGAEPVEDADEVKFEIRKSDSTKSEMITVKEHSKGVYSLKKKFAENGVYTVTSHVTARDMHSMPSKQIKVGSPEAEGEDHHSHSEGNEEAHGHHHGGDVSIYFHSPEDIIVNKPVTFAAHIQNENQPLEKAKVRFEIWKMDEEKHEFLSTSEKGKGEYSLSNTFKSPGTYGVVVHVEKEEIHEHKEQEFIVK</sequence>
<evidence type="ECO:0000256" key="1">
    <source>
        <dbReference type="SAM" id="MobiDB-lite"/>
    </source>
</evidence>
<dbReference type="InterPro" id="IPR032693">
    <property type="entry name" value="YtkA-like_dom"/>
</dbReference>
<evidence type="ECO:0000259" key="3">
    <source>
        <dbReference type="Pfam" id="PF13115"/>
    </source>
</evidence>
<dbReference type="Pfam" id="PF13115">
    <property type="entry name" value="YtkA"/>
    <property type="match status" value="2"/>
</dbReference>
<evidence type="ECO:0000313" key="5">
    <source>
        <dbReference type="Proteomes" id="UP000234748"/>
    </source>
</evidence>
<accession>A0A2N5M585</accession>
<protein>
    <recommendedName>
        <fullName evidence="3">YtkA-like domain-containing protein</fullName>
    </recommendedName>
</protein>